<feature type="domain" description="ALK/LTK-like glycine-rich" evidence="17">
    <location>
        <begin position="99"/>
        <end position="291"/>
    </location>
</feature>
<proteinExistence type="predicted"/>
<keyword evidence="9" id="KW-0067">ATP-binding</keyword>
<evidence type="ECO:0000256" key="16">
    <source>
        <dbReference type="SAM" id="MobiDB-lite"/>
    </source>
</evidence>
<evidence type="ECO:0000256" key="7">
    <source>
        <dbReference type="ARBA" id="ARBA00022741"/>
    </source>
</evidence>
<gene>
    <name evidence="18" type="ORF">GCM10023353_31220</name>
</gene>
<keyword evidence="10" id="KW-1133">Transmembrane helix</keyword>
<keyword evidence="11" id="KW-0472">Membrane</keyword>
<feature type="compositionally biased region" description="Gly residues" evidence="16">
    <location>
        <begin position="250"/>
        <end position="259"/>
    </location>
</feature>
<evidence type="ECO:0000256" key="9">
    <source>
        <dbReference type="ARBA" id="ARBA00022840"/>
    </source>
</evidence>
<evidence type="ECO:0000256" key="8">
    <source>
        <dbReference type="ARBA" id="ARBA00022777"/>
    </source>
</evidence>
<keyword evidence="14" id="KW-0675">Receptor</keyword>
<comment type="subcellular location">
    <subcellularLocation>
        <location evidence="1">Cell membrane</location>
        <topology evidence="1">Single-pass type I membrane protein</topology>
    </subcellularLocation>
</comment>
<evidence type="ECO:0000256" key="12">
    <source>
        <dbReference type="ARBA" id="ARBA00023137"/>
    </source>
</evidence>
<feature type="compositionally biased region" description="Gly residues" evidence="16">
    <location>
        <begin position="217"/>
        <end position="239"/>
    </location>
</feature>
<evidence type="ECO:0000256" key="14">
    <source>
        <dbReference type="ARBA" id="ARBA00023170"/>
    </source>
</evidence>
<keyword evidence="13" id="KW-1015">Disulfide bond</keyword>
<feature type="region of interest" description="Disordered" evidence="16">
    <location>
        <begin position="1"/>
        <end position="26"/>
    </location>
</feature>
<feature type="region of interest" description="Disordered" evidence="16">
    <location>
        <begin position="141"/>
        <end position="166"/>
    </location>
</feature>
<evidence type="ECO:0000256" key="11">
    <source>
        <dbReference type="ARBA" id="ARBA00023136"/>
    </source>
</evidence>
<evidence type="ECO:0000256" key="5">
    <source>
        <dbReference type="ARBA" id="ARBA00022692"/>
    </source>
</evidence>
<protein>
    <recommendedName>
        <fullName evidence="2">receptor protein-tyrosine kinase</fullName>
        <ecNumber evidence="2">2.7.10.1</ecNumber>
    </recommendedName>
</protein>
<keyword evidence="4" id="KW-0808">Transferase</keyword>
<evidence type="ECO:0000256" key="3">
    <source>
        <dbReference type="ARBA" id="ARBA00022475"/>
    </source>
</evidence>
<evidence type="ECO:0000256" key="13">
    <source>
        <dbReference type="ARBA" id="ARBA00023157"/>
    </source>
</evidence>
<organism evidence="18 19">
    <name type="scientific">Tomitella cavernea</name>
    <dbReference type="NCBI Taxonomy" id="1387982"/>
    <lineage>
        <taxon>Bacteria</taxon>
        <taxon>Bacillati</taxon>
        <taxon>Actinomycetota</taxon>
        <taxon>Actinomycetes</taxon>
        <taxon>Mycobacteriales</taxon>
        <taxon>Tomitella</taxon>
    </lineage>
</organism>
<evidence type="ECO:0000256" key="15">
    <source>
        <dbReference type="ARBA" id="ARBA00023180"/>
    </source>
</evidence>
<sequence>MPPAPAPPNVGAEESTAKGGKHMATPDRHSIRKLGIGVTGIAIAGAFSLTAPGFASAAAPLGNCTPNPLHTEMTCTYTYTGTVQEFEVPEGVTKIDATVVGGHGGGSGGVGGQAATIAGRLTVTSDSTLYIRVGGNGGDATVTGPNTGTPGAGGWNGGGDGSRTGGSGSGYVSLGAGGGGASDIRTGSGLSSRLIVAGGGSGGSAYTDRTGAAAGAEGAGGLPGAPGTGTTGGEGGGPYGSHPAAEDGQLGEGGNATGDGSGGGGGYYGGGGGGNGGSTGGGGSSMLNGDWIENPTLADADAAPTVTITYATGGGLFGSLASMGDLFGSL</sequence>
<keyword evidence="12" id="KW-0829">Tyrosine-protein kinase</keyword>
<evidence type="ECO:0000256" key="6">
    <source>
        <dbReference type="ARBA" id="ARBA00022729"/>
    </source>
</evidence>
<evidence type="ECO:0000256" key="10">
    <source>
        <dbReference type="ARBA" id="ARBA00022989"/>
    </source>
</evidence>
<evidence type="ECO:0000313" key="19">
    <source>
        <dbReference type="Proteomes" id="UP001500839"/>
    </source>
</evidence>
<evidence type="ECO:0000256" key="2">
    <source>
        <dbReference type="ARBA" id="ARBA00011902"/>
    </source>
</evidence>
<keyword evidence="6" id="KW-0732">Signal</keyword>
<evidence type="ECO:0000256" key="1">
    <source>
        <dbReference type="ARBA" id="ARBA00004251"/>
    </source>
</evidence>
<evidence type="ECO:0000313" key="18">
    <source>
        <dbReference type="EMBL" id="GAA4820885.1"/>
    </source>
</evidence>
<evidence type="ECO:0000256" key="4">
    <source>
        <dbReference type="ARBA" id="ARBA00022679"/>
    </source>
</evidence>
<comment type="caution">
    <text evidence="18">The sequence shown here is derived from an EMBL/GenBank/DDBJ whole genome shotgun (WGS) entry which is preliminary data.</text>
</comment>
<feature type="compositionally biased region" description="Gly residues" evidence="16">
    <location>
        <begin position="150"/>
        <end position="166"/>
    </location>
</feature>
<keyword evidence="7" id="KW-0547">Nucleotide-binding</keyword>
<dbReference type="InterPro" id="IPR055163">
    <property type="entry name" value="ALK/LTK-like_GRD"/>
</dbReference>
<dbReference type="EC" id="2.7.10.1" evidence="2"/>
<dbReference type="Proteomes" id="UP001500839">
    <property type="component" value="Unassembled WGS sequence"/>
</dbReference>
<keyword evidence="15" id="KW-0325">Glycoprotein</keyword>
<reference evidence="19" key="1">
    <citation type="journal article" date="2019" name="Int. J. Syst. Evol. Microbiol.">
        <title>The Global Catalogue of Microorganisms (GCM) 10K type strain sequencing project: providing services to taxonomists for standard genome sequencing and annotation.</title>
        <authorList>
            <consortium name="The Broad Institute Genomics Platform"/>
            <consortium name="The Broad Institute Genome Sequencing Center for Infectious Disease"/>
            <person name="Wu L."/>
            <person name="Ma J."/>
        </authorList>
    </citation>
    <scope>NUCLEOTIDE SEQUENCE [LARGE SCALE GENOMIC DNA]</scope>
    <source>
        <strain evidence="19">JCM 18542</strain>
    </source>
</reference>
<dbReference type="Pfam" id="PF12810">
    <property type="entry name" value="ALK_LTK_GRD"/>
    <property type="match status" value="1"/>
</dbReference>
<evidence type="ECO:0000259" key="17">
    <source>
        <dbReference type="Pfam" id="PF12810"/>
    </source>
</evidence>
<dbReference type="EMBL" id="BAABKQ010000001">
    <property type="protein sequence ID" value="GAA4820885.1"/>
    <property type="molecule type" value="Genomic_DNA"/>
</dbReference>
<accession>A0ABP9CWC5</accession>
<keyword evidence="3" id="KW-1003">Cell membrane</keyword>
<keyword evidence="19" id="KW-1185">Reference proteome</keyword>
<keyword evidence="5" id="KW-0812">Transmembrane</keyword>
<feature type="region of interest" description="Disordered" evidence="16">
    <location>
        <begin position="214"/>
        <end position="259"/>
    </location>
</feature>
<name>A0ABP9CWC5_9ACTN</name>
<keyword evidence="8" id="KW-0418">Kinase</keyword>